<evidence type="ECO:0000256" key="6">
    <source>
        <dbReference type="SAM" id="MobiDB-lite"/>
    </source>
</evidence>
<evidence type="ECO:0000256" key="5">
    <source>
        <dbReference type="PROSITE-ProRule" id="PRU00070"/>
    </source>
</evidence>
<feature type="compositionally biased region" description="Low complexity" evidence="6">
    <location>
        <begin position="161"/>
        <end position="178"/>
    </location>
</feature>
<feature type="region of interest" description="Disordered" evidence="6">
    <location>
        <begin position="1"/>
        <end position="58"/>
    </location>
</feature>
<keyword evidence="4 5" id="KW-0539">Nucleus</keyword>
<dbReference type="Gene3D" id="4.10.1040.10">
    <property type="entry name" value="DM DNA-binding domain"/>
    <property type="match status" value="1"/>
</dbReference>
<dbReference type="SMART" id="SM00301">
    <property type="entry name" value="DM"/>
    <property type="match status" value="1"/>
</dbReference>
<evidence type="ECO:0000256" key="3">
    <source>
        <dbReference type="ARBA" id="ARBA00023125"/>
    </source>
</evidence>
<dbReference type="FunFam" id="4.10.1040.10:FF:000001">
    <property type="entry name" value="doublesex- and mab-3-related transcription factor 1"/>
    <property type="match status" value="1"/>
</dbReference>
<name>A0A8K0KQI5_LADFU</name>
<evidence type="ECO:0000259" key="7">
    <source>
        <dbReference type="PROSITE" id="PS50809"/>
    </source>
</evidence>
<dbReference type="SUPFAM" id="SSF82927">
    <property type="entry name" value="Cysteine-rich DNA binding domain, (DM domain)"/>
    <property type="match status" value="1"/>
</dbReference>
<dbReference type="GO" id="GO:0000981">
    <property type="term" value="F:DNA-binding transcription factor activity, RNA polymerase II-specific"/>
    <property type="evidence" value="ECO:0007669"/>
    <property type="project" value="TreeGrafter"/>
</dbReference>
<proteinExistence type="predicted"/>
<dbReference type="GO" id="GO:0007548">
    <property type="term" value="P:sex differentiation"/>
    <property type="evidence" value="ECO:0007669"/>
    <property type="project" value="TreeGrafter"/>
</dbReference>
<reference evidence="8" key="2">
    <citation type="submission" date="2017-10" db="EMBL/GenBank/DDBJ databases">
        <title>Ladona fulva Genome sequencing and assembly.</title>
        <authorList>
            <person name="Murali S."/>
            <person name="Richards S."/>
            <person name="Bandaranaike D."/>
            <person name="Bellair M."/>
            <person name="Blankenburg K."/>
            <person name="Chao H."/>
            <person name="Dinh H."/>
            <person name="Doddapaneni H."/>
            <person name="Dugan-Rocha S."/>
            <person name="Elkadiri S."/>
            <person name="Gnanaolivu R."/>
            <person name="Hernandez B."/>
            <person name="Skinner E."/>
            <person name="Javaid M."/>
            <person name="Lee S."/>
            <person name="Li M."/>
            <person name="Ming W."/>
            <person name="Munidasa M."/>
            <person name="Muniz J."/>
            <person name="Nguyen L."/>
            <person name="Hughes D."/>
            <person name="Osuji N."/>
            <person name="Pu L.-L."/>
            <person name="Puazo M."/>
            <person name="Qu C."/>
            <person name="Quiroz J."/>
            <person name="Raj R."/>
            <person name="Weissenberger G."/>
            <person name="Xin Y."/>
            <person name="Zou X."/>
            <person name="Han Y."/>
            <person name="Worley K."/>
            <person name="Muzny D."/>
            <person name="Gibbs R."/>
        </authorList>
    </citation>
    <scope>NUCLEOTIDE SEQUENCE</scope>
    <source>
        <strain evidence="8">Sampled in the wild</strain>
    </source>
</reference>
<comment type="subcellular location">
    <subcellularLocation>
        <location evidence="5">Nucleus</location>
    </subcellularLocation>
</comment>
<comment type="caution">
    <text evidence="8">The sequence shown here is derived from an EMBL/GenBank/DDBJ whole genome shotgun (WGS) entry which is preliminary data.</text>
</comment>
<keyword evidence="1 5" id="KW-0479">Metal-binding</keyword>
<feature type="region of interest" description="Disordered" evidence="6">
    <location>
        <begin position="102"/>
        <end position="190"/>
    </location>
</feature>
<reference evidence="8" key="1">
    <citation type="submission" date="2013-04" db="EMBL/GenBank/DDBJ databases">
        <authorList>
            <person name="Qu J."/>
            <person name="Murali S.C."/>
            <person name="Bandaranaike D."/>
            <person name="Bellair M."/>
            <person name="Blankenburg K."/>
            <person name="Chao H."/>
            <person name="Dinh H."/>
            <person name="Doddapaneni H."/>
            <person name="Downs B."/>
            <person name="Dugan-Rocha S."/>
            <person name="Elkadiri S."/>
            <person name="Gnanaolivu R.D."/>
            <person name="Hernandez B."/>
            <person name="Javaid M."/>
            <person name="Jayaseelan J.C."/>
            <person name="Lee S."/>
            <person name="Li M."/>
            <person name="Ming W."/>
            <person name="Munidasa M."/>
            <person name="Muniz J."/>
            <person name="Nguyen L."/>
            <person name="Ongeri F."/>
            <person name="Osuji N."/>
            <person name="Pu L.-L."/>
            <person name="Puazo M."/>
            <person name="Qu C."/>
            <person name="Quiroz J."/>
            <person name="Raj R."/>
            <person name="Weissenberger G."/>
            <person name="Xin Y."/>
            <person name="Zou X."/>
            <person name="Han Y."/>
            <person name="Richards S."/>
            <person name="Worley K."/>
            <person name="Muzny D."/>
            <person name="Gibbs R."/>
        </authorList>
    </citation>
    <scope>NUCLEOTIDE SEQUENCE</scope>
    <source>
        <strain evidence="8">Sampled in the wild</strain>
    </source>
</reference>
<dbReference type="PANTHER" id="PTHR12322:SF116">
    <property type="entry name" value="DOUBLESEX-MAB RELATED 99B"/>
    <property type="match status" value="1"/>
</dbReference>
<dbReference type="EMBL" id="KZ309380">
    <property type="protein sequence ID" value="KAG8238589.1"/>
    <property type="molecule type" value="Genomic_DNA"/>
</dbReference>
<dbReference type="GO" id="GO:0005634">
    <property type="term" value="C:nucleus"/>
    <property type="evidence" value="ECO:0007669"/>
    <property type="project" value="UniProtKB-SubCell"/>
</dbReference>
<evidence type="ECO:0000256" key="2">
    <source>
        <dbReference type="ARBA" id="ARBA00022833"/>
    </source>
</evidence>
<sequence>MSELDVSPLMDSPRASRDCFDPRSSATTGTTPADSANIQHSGDGTNSGGQGARTPPKCARCRNHRLKIPLKGHKRYCKFRYCKCDKCRLTAERQRVMAMQTALRRAQAQDEANRGLMPVDGPSTQEGPSSSSWEGPPRGGATSPRKEGMLSPPRNCYSPLPGTSRADSSGSSPDSSGSGTHGGAIPAPPMIMMRPTVVPAMGHVPPDTSAPSGICAPQHPMSPKSTVNGESFRPLSLLLPSFARNIRRSQDNGRIAKRWQFRVQFQL</sequence>
<dbReference type="PROSITE" id="PS40000">
    <property type="entry name" value="DM_1"/>
    <property type="match status" value="1"/>
</dbReference>
<evidence type="ECO:0000313" key="8">
    <source>
        <dbReference type="EMBL" id="KAG8238589.1"/>
    </source>
</evidence>
<dbReference type="GO" id="GO:0046872">
    <property type="term" value="F:metal ion binding"/>
    <property type="evidence" value="ECO:0007669"/>
    <property type="project" value="UniProtKB-KW"/>
</dbReference>
<accession>A0A8K0KQI5</accession>
<organism evidence="8 9">
    <name type="scientific">Ladona fulva</name>
    <name type="common">Scarce chaser dragonfly</name>
    <name type="synonym">Libellula fulva</name>
    <dbReference type="NCBI Taxonomy" id="123851"/>
    <lineage>
        <taxon>Eukaryota</taxon>
        <taxon>Metazoa</taxon>
        <taxon>Ecdysozoa</taxon>
        <taxon>Arthropoda</taxon>
        <taxon>Hexapoda</taxon>
        <taxon>Insecta</taxon>
        <taxon>Pterygota</taxon>
        <taxon>Palaeoptera</taxon>
        <taxon>Odonata</taxon>
        <taxon>Epiprocta</taxon>
        <taxon>Anisoptera</taxon>
        <taxon>Libelluloidea</taxon>
        <taxon>Libellulidae</taxon>
        <taxon>Ladona</taxon>
    </lineage>
</organism>
<dbReference type="GO" id="GO:0000978">
    <property type="term" value="F:RNA polymerase II cis-regulatory region sequence-specific DNA binding"/>
    <property type="evidence" value="ECO:0007669"/>
    <property type="project" value="TreeGrafter"/>
</dbReference>
<evidence type="ECO:0000313" key="9">
    <source>
        <dbReference type="Proteomes" id="UP000792457"/>
    </source>
</evidence>
<dbReference type="AlphaFoldDB" id="A0A8K0KQI5"/>
<feature type="DNA-binding region" description="DM" evidence="5">
    <location>
        <begin position="58"/>
        <end position="105"/>
    </location>
</feature>
<dbReference type="Proteomes" id="UP000792457">
    <property type="component" value="Unassembled WGS sequence"/>
</dbReference>
<feature type="compositionally biased region" description="Polar residues" evidence="6">
    <location>
        <begin position="24"/>
        <end position="44"/>
    </location>
</feature>
<dbReference type="InterPro" id="IPR001275">
    <property type="entry name" value="DM_DNA-bd"/>
</dbReference>
<dbReference type="InterPro" id="IPR036407">
    <property type="entry name" value="DM_DNA-bd_sf"/>
</dbReference>
<dbReference type="PROSITE" id="PS50809">
    <property type="entry name" value="DM_2"/>
    <property type="match status" value="1"/>
</dbReference>
<keyword evidence="9" id="KW-1185">Reference proteome</keyword>
<feature type="domain" description="DM" evidence="7">
    <location>
        <begin position="58"/>
        <end position="105"/>
    </location>
</feature>
<protein>
    <recommendedName>
        <fullName evidence="7">DM domain-containing protein</fullName>
    </recommendedName>
</protein>
<feature type="compositionally biased region" description="Low complexity" evidence="6">
    <location>
        <begin position="127"/>
        <end position="140"/>
    </location>
</feature>
<evidence type="ECO:0000256" key="4">
    <source>
        <dbReference type="ARBA" id="ARBA00023242"/>
    </source>
</evidence>
<gene>
    <name evidence="8" type="ORF">J437_LFUL018497</name>
</gene>
<dbReference type="OrthoDB" id="5842031at2759"/>
<keyword evidence="3 5" id="KW-0238">DNA-binding</keyword>
<evidence type="ECO:0000256" key="1">
    <source>
        <dbReference type="ARBA" id="ARBA00022723"/>
    </source>
</evidence>
<keyword evidence="2 5" id="KW-0862">Zinc</keyword>
<dbReference type="PANTHER" id="PTHR12322">
    <property type="entry name" value="DOUBLESEX AND MAB-3 RELATED TRANSCRIPTION FACTOR DMRT"/>
    <property type="match status" value="1"/>
</dbReference>
<dbReference type="InterPro" id="IPR026607">
    <property type="entry name" value="DMRT"/>
</dbReference>
<dbReference type="Pfam" id="PF00751">
    <property type="entry name" value="DM"/>
    <property type="match status" value="1"/>
</dbReference>